<dbReference type="RefSeq" id="WP_093739365.1">
    <property type="nucleotide sequence ID" value="NZ_FNBP01000002.1"/>
</dbReference>
<dbReference type="STRING" id="218672.SAMN04489759_102106"/>
<gene>
    <name evidence="1" type="ORF">SAMN04489759_102106</name>
</gene>
<dbReference type="OrthoDB" id="9797162at2"/>
<evidence type="ECO:0000313" key="1">
    <source>
        <dbReference type="EMBL" id="SDF39827.1"/>
    </source>
</evidence>
<evidence type="ECO:0000313" key="2">
    <source>
        <dbReference type="Proteomes" id="UP000199399"/>
    </source>
</evidence>
<dbReference type="Proteomes" id="UP000199399">
    <property type="component" value="Unassembled WGS sequence"/>
</dbReference>
<sequence>MAEAFSLKDHLFNADTVGRLATEFAAALPTFDPVRFQAEVMAGLPDRALMERMEWIADCLEPQLASDFPTLAAQLEAAMPPPLDPTRRDDDFGHFIHAMPGILAVRHGLEHHRERALDLIHAATQRFSMEFYIRPFLNRWPEETLARLTRWADDENYHVRRLVSEGTRPRLPWARAVSLLPEQTLPLLTRMHADPTRYVTRSVANHLNDIARRDPDLVIATLRNWADEGRQGARELQWITRHALRVLVKQGHSGALSFLGYRDDLRIEADLQLAEQVHIGDLLEIACELRAAQSLPVMVDYRIRFVRPGGKHVEKVFKLKATEVAAEQPLQLAKRHRLKGDATTFRLYPGAHRISLQVNGRDVAQADFELLPAR</sequence>
<dbReference type="AlphaFoldDB" id="A0A1G7KRI8"/>
<keyword evidence="2" id="KW-1185">Reference proteome</keyword>
<dbReference type="SUPFAM" id="SSF48371">
    <property type="entry name" value="ARM repeat"/>
    <property type="match status" value="1"/>
</dbReference>
<accession>A0A1G7KRI8</accession>
<reference evidence="2" key="1">
    <citation type="submission" date="2016-10" db="EMBL/GenBank/DDBJ databases">
        <authorList>
            <person name="Varghese N."/>
            <person name="Submissions S."/>
        </authorList>
    </citation>
    <scope>NUCLEOTIDE SEQUENCE [LARGE SCALE GENOMIC DNA]</scope>
    <source>
        <strain evidence="2">DSM 16477</strain>
    </source>
</reference>
<dbReference type="EMBL" id="FNBP01000002">
    <property type="protein sequence ID" value="SDF39827.1"/>
    <property type="molecule type" value="Genomic_DNA"/>
</dbReference>
<dbReference type="InterPro" id="IPR016024">
    <property type="entry name" value="ARM-type_fold"/>
</dbReference>
<proteinExistence type="predicted"/>
<organism evidence="1 2">
    <name type="scientific">Sulfitobacter delicatus</name>
    <dbReference type="NCBI Taxonomy" id="218672"/>
    <lineage>
        <taxon>Bacteria</taxon>
        <taxon>Pseudomonadati</taxon>
        <taxon>Pseudomonadota</taxon>
        <taxon>Alphaproteobacteria</taxon>
        <taxon>Rhodobacterales</taxon>
        <taxon>Roseobacteraceae</taxon>
        <taxon>Sulfitobacter</taxon>
    </lineage>
</organism>
<protein>
    <submittedName>
        <fullName evidence="1">3-methyladenine DNA glycosylase AlkC</fullName>
    </submittedName>
</protein>
<name>A0A1G7KRI8_9RHOB</name>
<dbReference type="Gene3D" id="1.25.40.290">
    <property type="entry name" value="ARM repeat domains"/>
    <property type="match status" value="1"/>
</dbReference>